<sequence length="339" mass="39056">MGVRKDESRGKWLAECYLGKKRVRRWFSTKIEATRFFNAAKDEKSLLHQAIEVKTYSERLSDLINLWFDLYGQSLRDGEGRKRKLLLMADAMGDPVALKFTAEIFAEYRARRLRGEIDFRRKSSPGIKARTLNYELDILQAVFNELKRLDKWQGDNPLATLRPLKTNDLELRFLREDEIVQLLDCCFEISPLLKVAVSLCLATGARWGEILKLTSSNVIPYKVTFTNTKGGKNRSIPISPELYSQLDFSRHLLFHGLTHKHFEKAIKLANITLRDNQLTHVLRHTFASHFMMNGGNILVLKEILGHSDINMTMVYAHFSPNHLETALTLNPLQNLKNKA</sequence>
<dbReference type="CDD" id="cd00796">
    <property type="entry name" value="INT_Rci_Hp1_C"/>
    <property type="match status" value="1"/>
</dbReference>
<dbReference type="Proteomes" id="UP000254329">
    <property type="component" value="Unassembled WGS sequence"/>
</dbReference>
<dbReference type="Gene3D" id="1.10.443.10">
    <property type="entry name" value="Intergrase catalytic core"/>
    <property type="match status" value="1"/>
</dbReference>
<keyword evidence="2" id="KW-0233">DNA recombination</keyword>
<dbReference type="GO" id="GO:0015074">
    <property type="term" value="P:DNA integration"/>
    <property type="evidence" value="ECO:0007669"/>
    <property type="project" value="UniProtKB-KW"/>
</dbReference>
<dbReference type="InterPro" id="IPR050090">
    <property type="entry name" value="Tyrosine_recombinase_XerCD"/>
</dbReference>
<evidence type="ECO:0000313" key="5">
    <source>
        <dbReference type="Proteomes" id="UP000254329"/>
    </source>
</evidence>
<gene>
    <name evidence="4" type="primary">int</name>
    <name evidence="4" type="ORF">NCTC1659_01582</name>
</gene>
<dbReference type="SUPFAM" id="SSF56349">
    <property type="entry name" value="DNA breaking-rejoining enzymes"/>
    <property type="match status" value="1"/>
</dbReference>
<dbReference type="PANTHER" id="PTHR30349:SF93">
    <property type="entry name" value="FELS-2 PROPHAGE PROTEIN"/>
    <property type="match status" value="1"/>
</dbReference>
<dbReference type="EMBL" id="UGHF01000001">
    <property type="protein sequence ID" value="STO60295.1"/>
    <property type="molecule type" value="Genomic_DNA"/>
</dbReference>
<dbReference type="RefSeq" id="WP_078218253.1">
    <property type="nucleotide sequence ID" value="NZ_MUXZ01000011.1"/>
</dbReference>
<evidence type="ECO:0000259" key="3">
    <source>
        <dbReference type="PROSITE" id="PS51898"/>
    </source>
</evidence>
<protein>
    <submittedName>
        <fullName evidence="4">Integrase</fullName>
    </submittedName>
</protein>
<dbReference type="InterPro" id="IPR011010">
    <property type="entry name" value="DNA_brk_join_enz"/>
</dbReference>
<dbReference type="Pfam" id="PF24624">
    <property type="entry name" value="Int_N"/>
    <property type="match status" value="1"/>
</dbReference>
<accession>A0A1V4B1M4</accession>
<dbReference type="PANTHER" id="PTHR30349">
    <property type="entry name" value="PHAGE INTEGRASE-RELATED"/>
    <property type="match status" value="1"/>
</dbReference>
<evidence type="ECO:0000313" key="4">
    <source>
        <dbReference type="EMBL" id="STO60295.1"/>
    </source>
</evidence>
<keyword evidence="1" id="KW-0229">DNA integration</keyword>
<dbReference type="GO" id="GO:0006310">
    <property type="term" value="P:DNA recombination"/>
    <property type="evidence" value="ECO:0007669"/>
    <property type="project" value="UniProtKB-KW"/>
</dbReference>
<name>A0A1V4B1M4_9PAST</name>
<dbReference type="PROSITE" id="PS51898">
    <property type="entry name" value="TYR_RECOMBINASE"/>
    <property type="match status" value="1"/>
</dbReference>
<organism evidence="4 5">
    <name type="scientific">Canicola haemoglobinophilus</name>
    <dbReference type="NCBI Taxonomy" id="733"/>
    <lineage>
        <taxon>Bacteria</taxon>
        <taxon>Pseudomonadati</taxon>
        <taxon>Pseudomonadota</taxon>
        <taxon>Gammaproteobacteria</taxon>
        <taxon>Pasteurellales</taxon>
        <taxon>Pasteurellaceae</taxon>
        <taxon>Canicola</taxon>
    </lineage>
</organism>
<dbReference type="AlphaFoldDB" id="A0A1V4B1M4"/>
<dbReference type="InterPro" id="IPR002104">
    <property type="entry name" value="Integrase_catalytic"/>
</dbReference>
<dbReference type="InterPro" id="IPR013762">
    <property type="entry name" value="Integrase-like_cat_sf"/>
</dbReference>
<dbReference type="InterPro" id="IPR057084">
    <property type="entry name" value="Int_N"/>
</dbReference>
<feature type="domain" description="Tyr recombinase" evidence="3">
    <location>
        <begin position="169"/>
        <end position="328"/>
    </location>
</feature>
<dbReference type="GO" id="GO:0003677">
    <property type="term" value="F:DNA binding"/>
    <property type="evidence" value="ECO:0007669"/>
    <property type="project" value="InterPro"/>
</dbReference>
<dbReference type="Pfam" id="PF00589">
    <property type="entry name" value="Phage_integrase"/>
    <property type="match status" value="1"/>
</dbReference>
<reference evidence="4 5" key="1">
    <citation type="submission" date="2018-06" db="EMBL/GenBank/DDBJ databases">
        <authorList>
            <consortium name="Pathogen Informatics"/>
            <person name="Doyle S."/>
        </authorList>
    </citation>
    <scope>NUCLEOTIDE SEQUENCE [LARGE SCALE GENOMIC DNA]</scope>
    <source>
        <strain evidence="4 5">NCTC1659</strain>
    </source>
</reference>
<dbReference type="STRING" id="733.B0186_04800"/>
<evidence type="ECO:0000256" key="2">
    <source>
        <dbReference type="ARBA" id="ARBA00023172"/>
    </source>
</evidence>
<proteinExistence type="predicted"/>
<evidence type="ECO:0000256" key="1">
    <source>
        <dbReference type="ARBA" id="ARBA00022908"/>
    </source>
</evidence>
<keyword evidence="5" id="KW-1185">Reference proteome</keyword>